<evidence type="ECO:0000313" key="1">
    <source>
        <dbReference type="EMBL" id="KAF5755183.1"/>
    </source>
</evidence>
<dbReference type="EMBL" id="MNCJ02000332">
    <property type="protein sequence ID" value="KAF5755183.1"/>
    <property type="molecule type" value="Genomic_DNA"/>
</dbReference>
<dbReference type="AlphaFoldDB" id="A0A9K3DJ62"/>
<reference evidence="1" key="1">
    <citation type="journal article" date="2017" name="Nature">
        <title>The sunflower genome provides insights into oil metabolism, flowering and Asterid evolution.</title>
        <authorList>
            <person name="Badouin H."/>
            <person name="Gouzy J."/>
            <person name="Grassa C.J."/>
            <person name="Murat F."/>
            <person name="Staton S.E."/>
            <person name="Cottret L."/>
            <person name="Lelandais-Briere C."/>
            <person name="Owens G.L."/>
            <person name="Carrere S."/>
            <person name="Mayjonade B."/>
            <person name="Legrand L."/>
            <person name="Gill N."/>
            <person name="Kane N.C."/>
            <person name="Bowers J.E."/>
            <person name="Hubner S."/>
            <person name="Bellec A."/>
            <person name="Berard A."/>
            <person name="Berges H."/>
            <person name="Blanchet N."/>
            <person name="Boniface M.C."/>
            <person name="Brunel D."/>
            <person name="Catrice O."/>
            <person name="Chaidir N."/>
            <person name="Claudel C."/>
            <person name="Donnadieu C."/>
            <person name="Faraut T."/>
            <person name="Fievet G."/>
            <person name="Helmstetter N."/>
            <person name="King M."/>
            <person name="Knapp S.J."/>
            <person name="Lai Z."/>
            <person name="Le Paslier M.C."/>
            <person name="Lippi Y."/>
            <person name="Lorenzon L."/>
            <person name="Mandel J.R."/>
            <person name="Marage G."/>
            <person name="Marchand G."/>
            <person name="Marquand E."/>
            <person name="Bret-Mestries E."/>
            <person name="Morien E."/>
            <person name="Nambeesan S."/>
            <person name="Nguyen T."/>
            <person name="Pegot-Espagnet P."/>
            <person name="Pouilly N."/>
            <person name="Raftis F."/>
            <person name="Sallet E."/>
            <person name="Schiex T."/>
            <person name="Thomas J."/>
            <person name="Vandecasteele C."/>
            <person name="Vares D."/>
            <person name="Vear F."/>
            <person name="Vautrin S."/>
            <person name="Crespi M."/>
            <person name="Mangin B."/>
            <person name="Burke J.M."/>
            <person name="Salse J."/>
            <person name="Munos S."/>
            <person name="Vincourt P."/>
            <person name="Rieseberg L.H."/>
            <person name="Langlade N.B."/>
        </authorList>
    </citation>
    <scope>NUCLEOTIDE SEQUENCE</scope>
    <source>
        <tissue evidence="1">Leaves</tissue>
    </source>
</reference>
<gene>
    <name evidence="1" type="ORF">HanXRQr2_Chr17g0799791</name>
</gene>
<proteinExistence type="predicted"/>
<keyword evidence="2" id="KW-1185">Reference proteome</keyword>
<sequence>MQLLHFISRFQQGKATKTRGWYGRSIRRWGYPEDRFEHTPCAQLQLEMIHLVPCFVKRKCM</sequence>
<reference evidence="1" key="2">
    <citation type="submission" date="2020-06" db="EMBL/GenBank/DDBJ databases">
        <title>Helianthus annuus Genome sequencing and assembly Release 2.</title>
        <authorList>
            <person name="Gouzy J."/>
            <person name="Langlade N."/>
            <person name="Munos S."/>
        </authorList>
    </citation>
    <scope>NUCLEOTIDE SEQUENCE</scope>
    <source>
        <tissue evidence="1">Leaves</tissue>
    </source>
</reference>
<dbReference type="Gramene" id="mRNA:HanXRQr2_Chr17g0799791">
    <property type="protein sequence ID" value="mRNA:HanXRQr2_Chr17g0799791"/>
    <property type="gene ID" value="HanXRQr2_Chr17g0799791"/>
</dbReference>
<protein>
    <submittedName>
        <fullName evidence="1">Uncharacterized protein</fullName>
    </submittedName>
</protein>
<dbReference type="Proteomes" id="UP000215914">
    <property type="component" value="Unassembled WGS sequence"/>
</dbReference>
<comment type="caution">
    <text evidence="1">The sequence shown here is derived from an EMBL/GenBank/DDBJ whole genome shotgun (WGS) entry which is preliminary data.</text>
</comment>
<name>A0A9K3DJ62_HELAN</name>
<accession>A0A9K3DJ62</accession>
<evidence type="ECO:0000313" key="2">
    <source>
        <dbReference type="Proteomes" id="UP000215914"/>
    </source>
</evidence>
<organism evidence="1 2">
    <name type="scientific">Helianthus annuus</name>
    <name type="common">Common sunflower</name>
    <dbReference type="NCBI Taxonomy" id="4232"/>
    <lineage>
        <taxon>Eukaryota</taxon>
        <taxon>Viridiplantae</taxon>
        <taxon>Streptophyta</taxon>
        <taxon>Embryophyta</taxon>
        <taxon>Tracheophyta</taxon>
        <taxon>Spermatophyta</taxon>
        <taxon>Magnoliopsida</taxon>
        <taxon>eudicotyledons</taxon>
        <taxon>Gunneridae</taxon>
        <taxon>Pentapetalae</taxon>
        <taxon>asterids</taxon>
        <taxon>campanulids</taxon>
        <taxon>Asterales</taxon>
        <taxon>Asteraceae</taxon>
        <taxon>Asteroideae</taxon>
        <taxon>Heliantheae alliance</taxon>
        <taxon>Heliantheae</taxon>
        <taxon>Helianthus</taxon>
    </lineage>
</organism>